<evidence type="ECO:0000313" key="2">
    <source>
        <dbReference type="EMBL" id="ANO51949.1"/>
    </source>
</evidence>
<sequence length="206" mass="22390">MKGIRPSMLSMLFAVFALAACQYSPTAASGDVPHAAIPSQQAATTITAADIGRAQTWGGIDNVVSVKHLFFSAQPDRAALQVAREHGVGVVINLREPSEFEWDEPAEVQRLGMAYFNLPVSTEGTGLNQETMETISRLVRQHANQKILLHCSSGNRASAWFAVHLANDHGMGAEQSIALARQAGLDQLQMENRVRNYLGRSVHDNL</sequence>
<organism evidence="2 3">
    <name type="scientific">Woeseia oceani</name>
    <dbReference type="NCBI Taxonomy" id="1548547"/>
    <lineage>
        <taxon>Bacteria</taxon>
        <taxon>Pseudomonadati</taxon>
        <taxon>Pseudomonadota</taxon>
        <taxon>Gammaproteobacteria</taxon>
        <taxon>Woeseiales</taxon>
        <taxon>Woeseiaceae</taxon>
        <taxon>Woeseia</taxon>
    </lineage>
</organism>
<evidence type="ECO:0000313" key="3">
    <source>
        <dbReference type="Proteomes" id="UP000092695"/>
    </source>
</evidence>
<feature type="signal peptide" evidence="1">
    <location>
        <begin position="1"/>
        <end position="19"/>
    </location>
</feature>
<feature type="chain" id="PRO_5008260233" description="Tyrosine specific protein phosphatases domain-containing protein" evidence="1">
    <location>
        <begin position="20"/>
        <end position="206"/>
    </location>
</feature>
<dbReference type="KEGG" id="woc:BA177_12720"/>
<gene>
    <name evidence="2" type="ORF">BA177_12720</name>
</gene>
<dbReference type="SUPFAM" id="SSF52799">
    <property type="entry name" value="(Phosphotyrosine protein) phosphatases II"/>
    <property type="match status" value="1"/>
</dbReference>
<reference evidence="2 3" key="1">
    <citation type="submission" date="2016-06" db="EMBL/GenBank/DDBJ databases">
        <title>Complete genome sequence of a deep-branching marine Gamma Proteobacterium Woeseia oceani type strain XK5.</title>
        <authorList>
            <person name="Mu D."/>
            <person name="Du Z."/>
        </authorList>
    </citation>
    <scope>NUCLEOTIDE SEQUENCE [LARGE SCALE GENOMIC DNA]</scope>
    <source>
        <strain evidence="2 3">XK5</strain>
    </source>
</reference>
<dbReference type="Gene3D" id="3.90.190.10">
    <property type="entry name" value="Protein tyrosine phosphatase superfamily"/>
    <property type="match status" value="1"/>
</dbReference>
<dbReference type="STRING" id="1548547.BA177_12720"/>
<evidence type="ECO:0008006" key="4">
    <source>
        <dbReference type="Google" id="ProtNLM"/>
    </source>
</evidence>
<dbReference type="InterPro" id="IPR029021">
    <property type="entry name" value="Prot-tyrosine_phosphatase-like"/>
</dbReference>
<proteinExistence type="predicted"/>
<evidence type="ECO:0000256" key="1">
    <source>
        <dbReference type="SAM" id="SignalP"/>
    </source>
</evidence>
<protein>
    <recommendedName>
        <fullName evidence="4">Tyrosine specific protein phosphatases domain-containing protein</fullName>
    </recommendedName>
</protein>
<name>A0A193LHU0_9GAMM</name>
<dbReference type="EMBL" id="CP016268">
    <property type="protein sequence ID" value="ANO51949.1"/>
    <property type="molecule type" value="Genomic_DNA"/>
</dbReference>
<accession>A0A193LHU0</accession>
<dbReference type="Proteomes" id="UP000092695">
    <property type="component" value="Chromosome"/>
</dbReference>
<dbReference type="RefSeq" id="WP_068616775.1">
    <property type="nucleotide sequence ID" value="NZ_CP016268.1"/>
</dbReference>
<dbReference type="AlphaFoldDB" id="A0A193LHU0"/>
<keyword evidence="1" id="KW-0732">Signal</keyword>
<keyword evidence="3" id="KW-1185">Reference proteome</keyword>
<dbReference type="PROSITE" id="PS51257">
    <property type="entry name" value="PROKAR_LIPOPROTEIN"/>
    <property type="match status" value="1"/>
</dbReference>